<gene>
    <name evidence="3" type="ORF">BS78_K273700</name>
</gene>
<proteinExistence type="predicted"/>
<keyword evidence="2" id="KW-0472">Membrane</keyword>
<name>A0A9W8CDE7_9POAL</name>
<dbReference type="Proteomes" id="UP001164776">
    <property type="component" value="Unassembled WGS sequence"/>
</dbReference>
<keyword evidence="4" id="KW-1185">Reference proteome</keyword>
<dbReference type="AlphaFoldDB" id="A0A9W8CDE7"/>
<evidence type="ECO:0000313" key="3">
    <source>
        <dbReference type="EMBL" id="KAJ1255234.1"/>
    </source>
</evidence>
<feature type="region of interest" description="Disordered" evidence="1">
    <location>
        <begin position="128"/>
        <end position="148"/>
    </location>
</feature>
<organism evidence="3 4">
    <name type="scientific">Paspalum vaginatum</name>
    <name type="common">seashore paspalum</name>
    <dbReference type="NCBI Taxonomy" id="158149"/>
    <lineage>
        <taxon>Eukaryota</taxon>
        <taxon>Viridiplantae</taxon>
        <taxon>Streptophyta</taxon>
        <taxon>Embryophyta</taxon>
        <taxon>Tracheophyta</taxon>
        <taxon>Spermatophyta</taxon>
        <taxon>Magnoliopsida</taxon>
        <taxon>Liliopsida</taxon>
        <taxon>Poales</taxon>
        <taxon>Poaceae</taxon>
        <taxon>PACMAD clade</taxon>
        <taxon>Panicoideae</taxon>
        <taxon>Andropogonodae</taxon>
        <taxon>Paspaleae</taxon>
        <taxon>Paspalinae</taxon>
        <taxon>Paspalum</taxon>
    </lineage>
</organism>
<accession>A0A9W8CDE7</accession>
<feature type="transmembrane region" description="Helical" evidence="2">
    <location>
        <begin position="94"/>
        <end position="121"/>
    </location>
</feature>
<evidence type="ECO:0000313" key="4">
    <source>
        <dbReference type="Proteomes" id="UP001164776"/>
    </source>
</evidence>
<comment type="caution">
    <text evidence="3">The sequence shown here is derived from an EMBL/GenBank/DDBJ whole genome shotgun (WGS) entry which is preliminary data.</text>
</comment>
<reference evidence="3 4" key="1">
    <citation type="submission" date="2022-10" db="EMBL/GenBank/DDBJ databases">
        <title>WGS assembly of Paspalum vaginatum 540-79.</title>
        <authorList>
            <person name="Sun G."/>
            <person name="Wase N."/>
            <person name="Shu S."/>
            <person name="Jenkins J."/>
            <person name="Zhou B."/>
            <person name="Torres-Rodriguez J."/>
            <person name="Chen C."/>
            <person name="Sandor L."/>
            <person name="Plott C."/>
            <person name="Yoshinga Y."/>
            <person name="Daum C."/>
            <person name="Qi P."/>
            <person name="Barry K."/>
            <person name="Lipzen A."/>
            <person name="Berry L."/>
            <person name="Pedersen C."/>
            <person name="Gottilla T."/>
            <person name="Foltz A."/>
            <person name="Yu H."/>
            <person name="O'Malley R."/>
            <person name="Zhang C."/>
            <person name="Devos K."/>
            <person name="Sigmon B."/>
            <person name="Yu B."/>
            <person name="Obata T."/>
            <person name="Schmutz J."/>
            <person name="Schnable J."/>
        </authorList>
    </citation>
    <scope>NUCLEOTIDE SEQUENCE [LARGE SCALE GENOMIC DNA]</scope>
    <source>
        <strain evidence="4">cv. 540-79</strain>
    </source>
</reference>
<keyword evidence="2" id="KW-0812">Transmembrane</keyword>
<evidence type="ECO:0000256" key="2">
    <source>
        <dbReference type="SAM" id="Phobius"/>
    </source>
</evidence>
<keyword evidence="2" id="KW-1133">Transmembrane helix</keyword>
<protein>
    <submittedName>
        <fullName evidence="3">Uncharacterized protein</fullName>
    </submittedName>
</protein>
<sequence>MGLGAGGASRLAAEGCTSTGATMSVTPRCCSCAGGGGGHCVVVNVYVNNNVQGVTNSVLVGSKVAMRDPGARVAMTRRPRRGGGRRRKVETNRIGILAVVLMCVCVAAAAAAAVICLNHFARDLASLHDEGGDRGTTTQGVYQDGSGK</sequence>
<dbReference type="EMBL" id="MU629780">
    <property type="protein sequence ID" value="KAJ1255234.1"/>
    <property type="molecule type" value="Genomic_DNA"/>
</dbReference>
<evidence type="ECO:0000256" key="1">
    <source>
        <dbReference type="SAM" id="MobiDB-lite"/>
    </source>
</evidence>